<dbReference type="PRINTS" id="PR00111">
    <property type="entry name" value="ABHYDROLASE"/>
</dbReference>
<dbReference type="InterPro" id="IPR029058">
    <property type="entry name" value="AB_hydrolase_fold"/>
</dbReference>
<dbReference type="Pfam" id="PF00561">
    <property type="entry name" value="Abhydrolase_1"/>
    <property type="match status" value="1"/>
</dbReference>
<dbReference type="InterPro" id="IPR000073">
    <property type="entry name" value="AB_hydrolase_1"/>
</dbReference>
<gene>
    <name evidence="2" type="ORF">WJX84_000739</name>
</gene>
<dbReference type="AlphaFoldDB" id="A0AAW1RRF2"/>
<proteinExistence type="predicted"/>
<comment type="caution">
    <text evidence="2">The sequence shown here is derived from an EMBL/GenBank/DDBJ whole genome shotgun (WGS) entry which is preliminary data.</text>
</comment>
<name>A0AAW1RRF2_9CHLO</name>
<dbReference type="PANTHER" id="PTHR46438">
    <property type="entry name" value="ALPHA/BETA-HYDROLASES SUPERFAMILY PROTEIN"/>
    <property type="match status" value="1"/>
</dbReference>
<evidence type="ECO:0000313" key="2">
    <source>
        <dbReference type="EMBL" id="KAK9836212.1"/>
    </source>
</evidence>
<evidence type="ECO:0000313" key="3">
    <source>
        <dbReference type="Proteomes" id="UP001485043"/>
    </source>
</evidence>
<sequence>MPTVARVTHLAQVSALPDQSIIGSSSQYRQQQTCANVRRSVGQHRVSACPGQVEAVFERDAHNHLRLQYRDAGWNFWEWQHHTIHYIQAGPIDKPPIVLVHGFGASAYHWRYNIPDLARKYRVYAVDLLGFGWSEKACVSYEGYAIWQEQLSDFIALKAGGQPVVLVGNSLGGYNSLATAARYPRLVRGVVLVNAAGRFEDSDGVDNLESPIEAALTDSEKAVLEASLDLASHPCQAALSAAEPVWQAEVAPAHAAPNRILPQLQHHRPGPYKPFGLDSCSELEDSPGLMRRMAHRIRTTAVRAAVFASFLAAKQPSRIRRVLQKVYTDRTKVDDELVHSIALAAEDASAAAVFYLIITANGIPFNQLLAQLKIHCIPMMLLWGEDDPWIRPVNADRIQKLYPLAERFSVPAGHCPHDDLPETVNKGLLDWLDRLQ</sequence>
<keyword evidence="3" id="KW-1185">Reference proteome</keyword>
<evidence type="ECO:0000259" key="1">
    <source>
        <dbReference type="Pfam" id="PF00561"/>
    </source>
</evidence>
<dbReference type="PANTHER" id="PTHR46438:SF2">
    <property type="entry name" value="ALPHA_BETA-HYDROLASES SUPERFAMILY PROTEIN"/>
    <property type="match status" value="1"/>
</dbReference>
<accession>A0AAW1RRF2</accession>
<reference evidence="2 3" key="1">
    <citation type="journal article" date="2024" name="Nat. Commun.">
        <title>Phylogenomics reveals the evolutionary origins of lichenization in chlorophyte algae.</title>
        <authorList>
            <person name="Puginier C."/>
            <person name="Libourel C."/>
            <person name="Otte J."/>
            <person name="Skaloud P."/>
            <person name="Haon M."/>
            <person name="Grisel S."/>
            <person name="Petersen M."/>
            <person name="Berrin J.G."/>
            <person name="Delaux P.M."/>
            <person name="Dal Grande F."/>
            <person name="Keller J."/>
        </authorList>
    </citation>
    <scope>NUCLEOTIDE SEQUENCE [LARGE SCALE GENOMIC DNA]</scope>
    <source>
        <strain evidence="2 3">SAG 2523</strain>
    </source>
</reference>
<dbReference type="Proteomes" id="UP001485043">
    <property type="component" value="Unassembled WGS sequence"/>
</dbReference>
<feature type="domain" description="AB hydrolase-1" evidence="1">
    <location>
        <begin position="95"/>
        <end position="199"/>
    </location>
</feature>
<organism evidence="2 3">
    <name type="scientific">Apatococcus fuscideae</name>
    <dbReference type="NCBI Taxonomy" id="2026836"/>
    <lineage>
        <taxon>Eukaryota</taxon>
        <taxon>Viridiplantae</taxon>
        <taxon>Chlorophyta</taxon>
        <taxon>core chlorophytes</taxon>
        <taxon>Trebouxiophyceae</taxon>
        <taxon>Chlorellales</taxon>
        <taxon>Chlorellaceae</taxon>
        <taxon>Apatococcus</taxon>
    </lineage>
</organism>
<protein>
    <recommendedName>
        <fullName evidence="1">AB hydrolase-1 domain-containing protein</fullName>
    </recommendedName>
</protein>
<dbReference type="Gene3D" id="3.40.50.1820">
    <property type="entry name" value="alpha/beta hydrolase"/>
    <property type="match status" value="2"/>
</dbReference>
<dbReference type="SUPFAM" id="SSF53474">
    <property type="entry name" value="alpha/beta-Hydrolases"/>
    <property type="match status" value="1"/>
</dbReference>
<dbReference type="EMBL" id="JALJOV010002026">
    <property type="protein sequence ID" value="KAK9836212.1"/>
    <property type="molecule type" value="Genomic_DNA"/>
</dbReference>